<dbReference type="InterPro" id="IPR036291">
    <property type="entry name" value="NAD(P)-bd_dom_sf"/>
</dbReference>
<feature type="domain" description="Ketoreductase" evidence="3">
    <location>
        <begin position="15"/>
        <end position="199"/>
    </location>
</feature>
<name>A0A3B9GZF4_9PROT</name>
<organism evidence="4 5">
    <name type="scientific">Hyphomonas adhaerens</name>
    <dbReference type="NCBI Taxonomy" id="81029"/>
    <lineage>
        <taxon>Bacteria</taxon>
        <taxon>Pseudomonadati</taxon>
        <taxon>Pseudomonadota</taxon>
        <taxon>Alphaproteobacteria</taxon>
        <taxon>Hyphomonadales</taxon>
        <taxon>Hyphomonadaceae</taxon>
        <taxon>Hyphomonas</taxon>
    </lineage>
</organism>
<evidence type="ECO:0000256" key="2">
    <source>
        <dbReference type="RuleBase" id="RU000363"/>
    </source>
</evidence>
<dbReference type="Proteomes" id="UP000259610">
    <property type="component" value="Unassembled WGS sequence"/>
</dbReference>
<reference evidence="4 5" key="1">
    <citation type="journal article" date="2018" name="Nat. Biotechnol.">
        <title>A standardized bacterial taxonomy based on genome phylogeny substantially revises the tree of life.</title>
        <authorList>
            <person name="Parks D.H."/>
            <person name="Chuvochina M."/>
            <person name="Waite D.W."/>
            <person name="Rinke C."/>
            <person name="Skarshewski A."/>
            <person name="Chaumeil P.A."/>
            <person name="Hugenholtz P."/>
        </authorList>
    </citation>
    <scope>NUCLEOTIDE SEQUENCE [LARGE SCALE GENOMIC DNA]</scope>
    <source>
        <strain evidence="4">UBA8733</strain>
    </source>
</reference>
<protein>
    <submittedName>
        <fullName evidence="4">Dehydrogenase</fullName>
    </submittedName>
</protein>
<dbReference type="Gene3D" id="3.40.50.720">
    <property type="entry name" value="NAD(P)-binding Rossmann-like Domain"/>
    <property type="match status" value="1"/>
</dbReference>
<comment type="similarity">
    <text evidence="1 2">Belongs to the short-chain dehydrogenases/reductases (SDR) family.</text>
</comment>
<dbReference type="AlphaFoldDB" id="A0A3B9GZF4"/>
<dbReference type="SUPFAM" id="SSF51735">
    <property type="entry name" value="NAD(P)-binding Rossmann-fold domains"/>
    <property type="match status" value="1"/>
</dbReference>
<dbReference type="PANTHER" id="PTHR42760">
    <property type="entry name" value="SHORT-CHAIN DEHYDROGENASES/REDUCTASES FAMILY MEMBER"/>
    <property type="match status" value="1"/>
</dbReference>
<sequence>MTYTLPNNSTDLSGQTALVTGASSGLGLRFAKVLASCGAKVALAARRVDRLEALAEEIRKDGGEAVAIKMDATDADQLIEGVAKAEAALGLVSILVNNAGIAIGGAIPEFSLDDWKTQMAVNVDSVFLGTRAAIRKMQSSGGSIVNISSVAGLRGAAGLSAYCASKGAVRLFTKAAAVECARAGWPIRVNSVHPGIIDTPIWQKSIGRLSEGMPVIPDVPEGANALDADTLGAQASPMGRPGRPDEVADLIVYLASDKSSYINGQEHVVDGAMTAGG</sequence>
<dbReference type="CDD" id="cd05233">
    <property type="entry name" value="SDR_c"/>
    <property type="match status" value="1"/>
</dbReference>
<evidence type="ECO:0000313" key="5">
    <source>
        <dbReference type="Proteomes" id="UP000259610"/>
    </source>
</evidence>
<dbReference type="Pfam" id="PF00106">
    <property type="entry name" value="adh_short"/>
    <property type="match status" value="1"/>
</dbReference>
<dbReference type="InterPro" id="IPR057326">
    <property type="entry name" value="KR_dom"/>
</dbReference>
<dbReference type="GO" id="GO:0016616">
    <property type="term" value="F:oxidoreductase activity, acting on the CH-OH group of donors, NAD or NADP as acceptor"/>
    <property type="evidence" value="ECO:0007669"/>
    <property type="project" value="UniProtKB-ARBA"/>
</dbReference>
<dbReference type="FunFam" id="3.40.50.720:FF:000084">
    <property type="entry name" value="Short-chain dehydrogenase reductase"/>
    <property type="match status" value="1"/>
</dbReference>
<dbReference type="PRINTS" id="PR00080">
    <property type="entry name" value="SDRFAMILY"/>
</dbReference>
<accession>A0A3B9GZF4</accession>
<dbReference type="InterPro" id="IPR020904">
    <property type="entry name" value="Sc_DH/Rdtase_CS"/>
</dbReference>
<dbReference type="EMBL" id="DMAN01000264">
    <property type="protein sequence ID" value="HAE27831.1"/>
    <property type="molecule type" value="Genomic_DNA"/>
</dbReference>
<dbReference type="SMART" id="SM00822">
    <property type="entry name" value="PKS_KR"/>
    <property type="match status" value="1"/>
</dbReference>
<proteinExistence type="inferred from homology"/>
<dbReference type="PROSITE" id="PS00061">
    <property type="entry name" value="ADH_SHORT"/>
    <property type="match status" value="1"/>
</dbReference>
<gene>
    <name evidence="4" type="ORF">DCG58_11770</name>
</gene>
<evidence type="ECO:0000256" key="1">
    <source>
        <dbReference type="ARBA" id="ARBA00006484"/>
    </source>
</evidence>
<evidence type="ECO:0000259" key="3">
    <source>
        <dbReference type="SMART" id="SM00822"/>
    </source>
</evidence>
<evidence type="ECO:0000313" key="4">
    <source>
        <dbReference type="EMBL" id="HAE27831.1"/>
    </source>
</evidence>
<dbReference type="PRINTS" id="PR00081">
    <property type="entry name" value="GDHRDH"/>
</dbReference>
<comment type="caution">
    <text evidence="4">The sequence shown here is derived from an EMBL/GenBank/DDBJ whole genome shotgun (WGS) entry which is preliminary data.</text>
</comment>
<dbReference type="InterPro" id="IPR002347">
    <property type="entry name" value="SDR_fam"/>
</dbReference>